<feature type="transmembrane region" description="Helical" evidence="1">
    <location>
        <begin position="53"/>
        <end position="72"/>
    </location>
</feature>
<evidence type="ECO:0000313" key="3">
    <source>
        <dbReference type="Proteomes" id="UP001497453"/>
    </source>
</evidence>
<dbReference type="EMBL" id="OZ037948">
    <property type="protein sequence ID" value="CAL1708517.1"/>
    <property type="molecule type" value="Genomic_DNA"/>
</dbReference>
<dbReference type="Proteomes" id="UP001497453">
    <property type="component" value="Chromosome 5"/>
</dbReference>
<gene>
    <name evidence="2" type="ORF">GFSPODELE1_LOCUS6879</name>
</gene>
<keyword evidence="1" id="KW-0812">Transmembrane</keyword>
<keyword evidence="3" id="KW-1185">Reference proteome</keyword>
<evidence type="ECO:0000313" key="2">
    <source>
        <dbReference type="EMBL" id="CAL1708517.1"/>
    </source>
</evidence>
<keyword evidence="1" id="KW-0472">Membrane</keyword>
<evidence type="ECO:0000256" key="1">
    <source>
        <dbReference type="SAM" id="Phobius"/>
    </source>
</evidence>
<accession>A0ABP1DN03</accession>
<name>A0ABP1DN03_9APHY</name>
<feature type="transmembrane region" description="Helical" evidence="1">
    <location>
        <begin position="105"/>
        <end position="122"/>
    </location>
</feature>
<feature type="transmembrane region" description="Helical" evidence="1">
    <location>
        <begin position="161"/>
        <end position="182"/>
    </location>
</feature>
<keyword evidence="1" id="KW-1133">Transmembrane helix</keyword>
<sequence>MYKWNPIREANERDAYSKLVHVTAGLYFWEFFTSLDFDWTFLTGKRRLKWPTVVYFLNRYCFLAALISLMYAQDITTTVQIDCRVVYDIVQVTGNMSVGLSSMTFALRTAAIYGLLFCKLANSGSTGYREKVASIYKLETKLISRMAQKSQTVTMLFRDGLIYYIVALLGNVLVAVFELLDIDPIFDVMFNMPSIAIMTIAATRAVRNLQDGLMSNGMTVTSGVELTTELEVVELGNPNTGQ</sequence>
<proteinExistence type="predicted"/>
<reference evidence="3" key="1">
    <citation type="submission" date="2024-04" db="EMBL/GenBank/DDBJ databases">
        <authorList>
            <person name="Shaw F."/>
            <person name="Minotto A."/>
        </authorList>
    </citation>
    <scope>NUCLEOTIDE SEQUENCE [LARGE SCALE GENOMIC DNA]</scope>
</reference>
<organism evidence="2 3">
    <name type="scientific">Somion occarium</name>
    <dbReference type="NCBI Taxonomy" id="3059160"/>
    <lineage>
        <taxon>Eukaryota</taxon>
        <taxon>Fungi</taxon>
        <taxon>Dikarya</taxon>
        <taxon>Basidiomycota</taxon>
        <taxon>Agaricomycotina</taxon>
        <taxon>Agaricomycetes</taxon>
        <taxon>Polyporales</taxon>
        <taxon>Cerrenaceae</taxon>
        <taxon>Somion</taxon>
    </lineage>
</organism>
<protein>
    <submittedName>
        <fullName evidence="2">Uncharacterized protein</fullName>
    </submittedName>
</protein>